<keyword evidence="3" id="KW-1185">Reference proteome</keyword>
<dbReference type="Proteomes" id="UP001501752">
    <property type="component" value="Unassembled WGS sequence"/>
</dbReference>
<reference evidence="3" key="1">
    <citation type="journal article" date="2019" name="Int. J. Syst. Evol. Microbiol.">
        <title>The Global Catalogue of Microorganisms (GCM) 10K type strain sequencing project: providing services to taxonomists for standard genome sequencing and annotation.</title>
        <authorList>
            <consortium name="The Broad Institute Genomics Platform"/>
            <consortium name="The Broad Institute Genome Sequencing Center for Infectious Disease"/>
            <person name="Wu L."/>
            <person name="Ma J."/>
        </authorList>
    </citation>
    <scope>NUCLEOTIDE SEQUENCE [LARGE SCALE GENOMIC DNA]</scope>
    <source>
        <strain evidence="3">JCM 13006</strain>
    </source>
</reference>
<accession>A0ABP9E8N1</accession>
<evidence type="ECO:0000313" key="3">
    <source>
        <dbReference type="Proteomes" id="UP001501752"/>
    </source>
</evidence>
<dbReference type="RefSeq" id="WP_345699797.1">
    <property type="nucleotide sequence ID" value="NZ_BAABIS010000001.1"/>
</dbReference>
<proteinExistence type="predicted"/>
<gene>
    <name evidence="2" type="ORF">GCM10023235_57670</name>
</gene>
<dbReference type="EMBL" id="BAABIS010000001">
    <property type="protein sequence ID" value="GAA4871218.1"/>
    <property type="molecule type" value="Genomic_DNA"/>
</dbReference>
<evidence type="ECO:0000313" key="2">
    <source>
        <dbReference type="EMBL" id="GAA4871218.1"/>
    </source>
</evidence>
<name>A0ABP9E8N1_9ACTN</name>
<comment type="caution">
    <text evidence="2">The sequence shown here is derived from an EMBL/GenBank/DDBJ whole genome shotgun (WGS) entry which is preliminary data.</text>
</comment>
<feature type="compositionally biased region" description="Pro residues" evidence="1">
    <location>
        <begin position="104"/>
        <end position="113"/>
    </location>
</feature>
<organism evidence="2 3">
    <name type="scientific">Kitasatospora terrestris</name>
    <dbReference type="NCBI Taxonomy" id="258051"/>
    <lineage>
        <taxon>Bacteria</taxon>
        <taxon>Bacillati</taxon>
        <taxon>Actinomycetota</taxon>
        <taxon>Actinomycetes</taxon>
        <taxon>Kitasatosporales</taxon>
        <taxon>Streptomycetaceae</taxon>
        <taxon>Kitasatospora</taxon>
    </lineage>
</organism>
<feature type="region of interest" description="Disordered" evidence="1">
    <location>
        <begin position="92"/>
        <end position="113"/>
    </location>
</feature>
<sequence length="113" mass="12615">MIDDYPFADGRNVLWELEGRRGEELHSESTLDREQVLLVRHLFDRGPDAWLLAGVYPLSDTVKAAFRQALADGGWEIEFEDGIDYLLGGRQDLPDGSTWRPTSVPAPGPIPPP</sequence>
<evidence type="ECO:0000256" key="1">
    <source>
        <dbReference type="SAM" id="MobiDB-lite"/>
    </source>
</evidence>
<protein>
    <submittedName>
        <fullName evidence="2">Uncharacterized protein</fullName>
    </submittedName>
</protein>